<dbReference type="InterPro" id="IPR045384">
    <property type="entry name" value="DUF6527"/>
</dbReference>
<protein>
    <recommendedName>
        <fullName evidence="3">Ammonia monooxygenase</fullName>
    </recommendedName>
</protein>
<keyword evidence="2" id="KW-1185">Reference proteome</keyword>
<organism evidence="1 2">
    <name type="scientific">Microbacterium stercoris</name>
    <dbReference type="NCBI Taxonomy" id="2820289"/>
    <lineage>
        <taxon>Bacteria</taxon>
        <taxon>Bacillati</taxon>
        <taxon>Actinomycetota</taxon>
        <taxon>Actinomycetes</taxon>
        <taxon>Micrococcales</taxon>
        <taxon>Microbacteriaceae</taxon>
        <taxon>Microbacterium</taxon>
    </lineage>
</organism>
<dbReference type="AlphaFoldDB" id="A0A939TQR9"/>
<name>A0A939TQR9_9MICO</name>
<dbReference type="Pfam" id="PF20137">
    <property type="entry name" value="BubE"/>
    <property type="match status" value="1"/>
</dbReference>
<accession>A0A939TQR9</accession>
<proteinExistence type="predicted"/>
<evidence type="ECO:0008006" key="3">
    <source>
        <dbReference type="Google" id="ProtNLM"/>
    </source>
</evidence>
<reference evidence="1" key="1">
    <citation type="submission" date="2021-03" db="EMBL/GenBank/DDBJ databases">
        <title>Microbacterium sp. nov., a novel actinobacterium isolated from cow dung.</title>
        <authorList>
            <person name="Zhang L."/>
        </authorList>
    </citation>
    <scope>NUCLEOTIDE SEQUENCE</scope>
    <source>
        <strain evidence="1">NEAU-LLB</strain>
    </source>
</reference>
<evidence type="ECO:0000313" key="2">
    <source>
        <dbReference type="Proteomes" id="UP000680132"/>
    </source>
</evidence>
<dbReference type="RefSeq" id="WP_208503149.1">
    <property type="nucleotide sequence ID" value="NZ_JAGFOA010000003.1"/>
</dbReference>
<gene>
    <name evidence="1" type="ORF">J5V96_09500</name>
</gene>
<dbReference type="Proteomes" id="UP000680132">
    <property type="component" value="Unassembled WGS sequence"/>
</dbReference>
<sequence>MTPRVSAGEGDRWLFWCPGCDHAHVITVPPWTFDGDRERPTVSPSVLVQGVQWAAEHPFYDTAHAGVPEGGAIICHSFVRDGRIEYLNDSTHALAGQTVDLPDWPPRFEEEA</sequence>
<comment type="caution">
    <text evidence="1">The sequence shown here is derived from an EMBL/GenBank/DDBJ whole genome shotgun (WGS) entry which is preliminary data.</text>
</comment>
<evidence type="ECO:0000313" key="1">
    <source>
        <dbReference type="EMBL" id="MBO3663750.1"/>
    </source>
</evidence>
<dbReference type="EMBL" id="JAGFOA010000003">
    <property type="protein sequence ID" value="MBO3663750.1"/>
    <property type="molecule type" value="Genomic_DNA"/>
</dbReference>